<dbReference type="InterPro" id="IPR017926">
    <property type="entry name" value="GATASE"/>
</dbReference>
<keyword evidence="1" id="KW-0315">Glutamine amidotransferase</keyword>
<evidence type="ECO:0000313" key="3">
    <source>
        <dbReference type="EMBL" id="PHU35853.1"/>
    </source>
</evidence>
<dbReference type="PRINTS" id="PR00099">
    <property type="entry name" value="CPSGATASE"/>
</dbReference>
<dbReference type="GO" id="GO:0000162">
    <property type="term" value="P:L-tryptophan biosynthetic process"/>
    <property type="evidence" value="ECO:0007669"/>
    <property type="project" value="TreeGrafter"/>
</dbReference>
<dbReference type="Gene3D" id="3.40.50.880">
    <property type="match status" value="1"/>
</dbReference>
<reference evidence="3 4" key="1">
    <citation type="submission" date="2017-10" db="EMBL/GenBank/DDBJ databases">
        <title>Resolving the taxonomy of Roseburia spp., Eubacterium rectale and Agathobacter spp. through phylogenomic analysis.</title>
        <authorList>
            <person name="Sheridan P.O."/>
            <person name="Walker A.W."/>
            <person name="Duncan S.H."/>
            <person name="Scott K.P."/>
            <person name="Toole P.W.O."/>
            <person name="Luis P."/>
            <person name="Flint H.J."/>
        </authorList>
    </citation>
    <scope>NUCLEOTIDE SEQUENCE [LARGE SCALE GENOMIC DNA]</scope>
    <source>
        <strain evidence="3 4">JK626</strain>
    </source>
</reference>
<dbReference type="PRINTS" id="PR00096">
    <property type="entry name" value="GATASE"/>
</dbReference>
<evidence type="ECO:0000259" key="2">
    <source>
        <dbReference type="Pfam" id="PF00117"/>
    </source>
</evidence>
<dbReference type="PANTHER" id="PTHR43418:SF8">
    <property type="entry name" value="SYNTHASE COMPONENT II, PUTATIVE-RELATED"/>
    <property type="match status" value="1"/>
</dbReference>
<dbReference type="RefSeq" id="WP_099391569.1">
    <property type="nucleotide sequence ID" value="NZ_PDYF01000008.1"/>
</dbReference>
<dbReference type="PANTHER" id="PTHR43418">
    <property type="entry name" value="MULTIFUNCTIONAL TRYPTOPHAN BIOSYNTHESIS PROTEIN-RELATED"/>
    <property type="match status" value="1"/>
</dbReference>
<accession>A0A2G3DY96</accession>
<dbReference type="PROSITE" id="PS51273">
    <property type="entry name" value="GATASE_TYPE_1"/>
    <property type="match status" value="1"/>
</dbReference>
<dbReference type="FunFam" id="3.40.50.880:FF:000003">
    <property type="entry name" value="Anthranilate synthase component II"/>
    <property type="match status" value="1"/>
</dbReference>
<dbReference type="NCBIfam" id="TIGR00566">
    <property type="entry name" value="trpG_papA"/>
    <property type="match status" value="1"/>
</dbReference>
<evidence type="ECO:0000256" key="1">
    <source>
        <dbReference type="ARBA" id="ARBA00022962"/>
    </source>
</evidence>
<dbReference type="EMBL" id="PDYF01000008">
    <property type="protein sequence ID" value="PHU35853.1"/>
    <property type="molecule type" value="Genomic_DNA"/>
</dbReference>
<gene>
    <name evidence="3" type="ORF">CSX01_04395</name>
</gene>
<dbReference type="GO" id="GO:0004049">
    <property type="term" value="F:anthranilate synthase activity"/>
    <property type="evidence" value="ECO:0007669"/>
    <property type="project" value="TreeGrafter"/>
</dbReference>
<dbReference type="Pfam" id="PF00117">
    <property type="entry name" value="GATase"/>
    <property type="match status" value="1"/>
</dbReference>
<dbReference type="CDD" id="cd01743">
    <property type="entry name" value="GATase1_Anthranilate_Synthase"/>
    <property type="match status" value="1"/>
</dbReference>
<dbReference type="InterPro" id="IPR050472">
    <property type="entry name" value="Anth_synth/Amidotransfase"/>
</dbReference>
<dbReference type="AlphaFoldDB" id="A0A2G3DY96"/>
<protein>
    <submittedName>
        <fullName evidence="3">Aminodeoxychorismate/anthranilate synthase component II</fullName>
    </submittedName>
</protein>
<reference evidence="3 4" key="2">
    <citation type="submission" date="2017-10" db="EMBL/GenBank/DDBJ databases">
        <authorList>
            <person name="Banno H."/>
            <person name="Chua N.-H."/>
        </authorList>
    </citation>
    <scope>NUCLEOTIDE SEQUENCE [LARGE SCALE GENOMIC DNA]</scope>
    <source>
        <strain evidence="3 4">JK626</strain>
    </source>
</reference>
<sequence length="188" mass="20959">MILLIDNYDSFSYNLYQLIGDIEPDVRVVRNDELSIHDIEKLNPSQIIISPGPGRPIDAGICEEVIAHFAGKIPILGVCLGHQAICETFGAEITYAKELKHGKQSRVKIDKKCKVFRGLPDEIKVARYHSLAADTNTLPGNLQVVALSDDNDVMAVKHKDYEVYGLQFHPESILTPNGKQMLENFLMA</sequence>
<dbReference type="Proteomes" id="UP000225889">
    <property type="component" value="Unassembled WGS sequence"/>
</dbReference>
<dbReference type="InterPro" id="IPR006221">
    <property type="entry name" value="TrpG/PapA_dom"/>
</dbReference>
<proteinExistence type="predicted"/>
<dbReference type="SUPFAM" id="SSF52317">
    <property type="entry name" value="Class I glutamine amidotransferase-like"/>
    <property type="match status" value="1"/>
</dbReference>
<name>A0A2G3DY96_9FIRM</name>
<evidence type="ECO:0000313" key="4">
    <source>
        <dbReference type="Proteomes" id="UP000225889"/>
    </source>
</evidence>
<organism evidence="3 4">
    <name type="scientific">Pseudobutyrivibrio ruminis</name>
    <dbReference type="NCBI Taxonomy" id="46206"/>
    <lineage>
        <taxon>Bacteria</taxon>
        <taxon>Bacillati</taxon>
        <taxon>Bacillota</taxon>
        <taxon>Clostridia</taxon>
        <taxon>Lachnospirales</taxon>
        <taxon>Lachnospiraceae</taxon>
        <taxon>Pseudobutyrivibrio</taxon>
    </lineage>
</organism>
<feature type="domain" description="Glutamine amidotransferase" evidence="2">
    <location>
        <begin position="3"/>
        <end position="187"/>
    </location>
</feature>
<dbReference type="InterPro" id="IPR029062">
    <property type="entry name" value="Class_I_gatase-like"/>
</dbReference>
<dbReference type="PRINTS" id="PR00097">
    <property type="entry name" value="ANTSNTHASEII"/>
</dbReference>
<comment type="caution">
    <text evidence="3">The sequence shown here is derived from an EMBL/GenBank/DDBJ whole genome shotgun (WGS) entry which is preliminary data.</text>
</comment>
<dbReference type="GO" id="GO:0005829">
    <property type="term" value="C:cytosol"/>
    <property type="evidence" value="ECO:0007669"/>
    <property type="project" value="TreeGrafter"/>
</dbReference>